<name>A0A2H3AXF8_9AGAR</name>
<reference evidence="2" key="1">
    <citation type="journal article" date="2017" name="Nat. Ecol. Evol.">
        <title>Genome expansion and lineage-specific genetic innovations in the forest pathogenic fungi Armillaria.</title>
        <authorList>
            <person name="Sipos G."/>
            <person name="Prasanna A.N."/>
            <person name="Walter M.C."/>
            <person name="O'Connor E."/>
            <person name="Balint B."/>
            <person name="Krizsan K."/>
            <person name="Kiss B."/>
            <person name="Hess J."/>
            <person name="Varga T."/>
            <person name="Slot J."/>
            <person name="Riley R."/>
            <person name="Boka B."/>
            <person name="Rigling D."/>
            <person name="Barry K."/>
            <person name="Lee J."/>
            <person name="Mihaltcheva S."/>
            <person name="LaButti K."/>
            <person name="Lipzen A."/>
            <person name="Waldron R."/>
            <person name="Moloney N.M."/>
            <person name="Sperisen C."/>
            <person name="Kredics L."/>
            <person name="Vagvoelgyi C."/>
            <person name="Patrignani A."/>
            <person name="Fitzpatrick D."/>
            <person name="Nagy I."/>
            <person name="Doyle S."/>
            <person name="Anderson J.B."/>
            <person name="Grigoriev I.V."/>
            <person name="Gueldener U."/>
            <person name="Muensterkoetter M."/>
            <person name="Nagy L.G."/>
        </authorList>
    </citation>
    <scope>NUCLEOTIDE SEQUENCE [LARGE SCALE GENOMIC DNA]</scope>
    <source>
        <strain evidence="2">28-4</strain>
    </source>
</reference>
<protein>
    <submittedName>
        <fullName evidence="1">Uncharacterized protein</fullName>
    </submittedName>
</protein>
<dbReference type="Proteomes" id="UP000218334">
    <property type="component" value="Unassembled WGS sequence"/>
</dbReference>
<evidence type="ECO:0000313" key="2">
    <source>
        <dbReference type="Proteomes" id="UP000218334"/>
    </source>
</evidence>
<sequence length="207" mass="22409">MHVDYVSMVVHKFPATQCAAYVQKTPLSQCCTCEVQLCDHITTNNSYKSVAPWNTLESFTHSNDPSSSVNVIGLSNDGMNSPLMPSSMFFSSSTTGETLNLVTPTHASSPYISSCAFSSSRSDVGNTGTRFIPTPISFPLGGSASSGTQPDITHTPTFSANDSFIHYANNFVNNTYICQPGDSTDESSEYQGHLNDTTHEAWLYPYA</sequence>
<proteinExistence type="predicted"/>
<gene>
    <name evidence="1" type="ORF">ARMSODRAFT_120764</name>
</gene>
<evidence type="ECO:0000313" key="1">
    <source>
        <dbReference type="EMBL" id="PBK58468.1"/>
    </source>
</evidence>
<accession>A0A2H3AXF8</accession>
<organism evidence="1 2">
    <name type="scientific">Armillaria solidipes</name>
    <dbReference type="NCBI Taxonomy" id="1076256"/>
    <lineage>
        <taxon>Eukaryota</taxon>
        <taxon>Fungi</taxon>
        <taxon>Dikarya</taxon>
        <taxon>Basidiomycota</taxon>
        <taxon>Agaricomycotina</taxon>
        <taxon>Agaricomycetes</taxon>
        <taxon>Agaricomycetidae</taxon>
        <taxon>Agaricales</taxon>
        <taxon>Marasmiineae</taxon>
        <taxon>Physalacriaceae</taxon>
        <taxon>Armillaria</taxon>
    </lineage>
</organism>
<dbReference type="EMBL" id="KZ293541">
    <property type="protein sequence ID" value="PBK58468.1"/>
    <property type="molecule type" value="Genomic_DNA"/>
</dbReference>
<dbReference type="AlphaFoldDB" id="A0A2H3AXF8"/>
<keyword evidence="2" id="KW-1185">Reference proteome</keyword>